<organism evidence="3 4">
    <name type="scientific">Antrodiella citrinella</name>
    <dbReference type="NCBI Taxonomy" id="2447956"/>
    <lineage>
        <taxon>Eukaryota</taxon>
        <taxon>Fungi</taxon>
        <taxon>Dikarya</taxon>
        <taxon>Basidiomycota</taxon>
        <taxon>Agaricomycotina</taxon>
        <taxon>Agaricomycetes</taxon>
        <taxon>Polyporales</taxon>
        <taxon>Steccherinaceae</taxon>
        <taxon>Antrodiella</taxon>
    </lineage>
</organism>
<keyword evidence="4" id="KW-1185">Reference proteome</keyword>
<keyword evidence="2" id="KW-0472">Membrane</keyword>
<comment type="caution">
    <text evidence="3">The sequence shown here is derived from an EMBL/GenBank/DDBJ whole genome shotgun (WGS) entry which is preliminary data.</text>
</comment>
<feature type="transmembrane region" description="Helical" evidence="2">
    <location>
        <begin position="130"/>
        <end position="150"/>
    </location>
</feature>
<evidence type="ECO:0000313" key="4">
    <source>
        <dbReference type="Proteomes" id="UP000308730"/>
    </source>
</evidence>
<dbReference type="OrthoDB" id="4179406at2759"/>
<keyword evidence="2" id="KW-1133">Transmembrane helix</keyword>
<feature type="region of interest" description="Disordered" evidence="1">
    <location>
        <begin position="1"/>
        <end position="71"/>
    </location>
</feature>
<dbReference type="AlphaFoldDB" id="A0A4V3XJA0"/>
<protein>
    <submittedName>
        <fullName evidence="3">Uncharacterized protein</fullName>
    </submittedName>
</protein>
<accession>A0A4V3XJA0</accession>
<proteinExistence type="predicted"/>
<name>A0A4V3XJA0_9APHY</name>
<reference evidence="3 4" key="1">
    <citation type="submission" date="2019-02" db="EMBL/GenBank/DDBJ databases">
        <title>Genome sequencing of the rare red list fungi Antrodiella citrinella (Flaviporus citrinellus).</title>
        <authorList>
            <person name="Buettner E."/>
            <person name="Kellner H."/>
        </authorList>
    </citation>
    <scope>NUCLEOTIDE SEQUENCE [LARGE SCALE GENOMIC DNA]</scope>
    <source>
        <strain evidence="3 4">DSM 108506</strain>
    </source>
</reference>
<keyword evidence="2" id="KW-0812">Transmembrane</keyword>
<evidence type="ECO:0000313" key="3">
    <source>
        <dbReference type="EMBL" id="THH32243.1"/>
    </source>
</evidence>
<sequence>MVQIADEHSKGRLGQYSMQDRESSFVNDDPTHLDEEWEDLPEDNLNLANPLERSPPPLKRTGDKVRRRKTGQKTEFVAQPNSFRKILVKQKSFKDVFLDNREHINQAVADGAISTLSYFWRIFVDVFRGLRYPLTFLLLLWILAFLMGQLSHAFHTVFSPLCYLPGTSGIPFCRPATPRAPQWADFPKLMDVQSSTFEQLLDSTVGSSELSLEVKKAEMATSDLVTLVKVSDLKSKEILSRTLEEFVLDAKTTGRGLQKLGSKIAGAVDSIVAVNDHALHTIEESERKHSGLIVFWPLSSGMATRNAVRETFADAMGVLSNQVSRIILEAEASIVNLDRLEERLLILYEIVSREDKFISAEKADLLAELWTILGGNRRRLRGLEGHTFLLRNIGEYRRRAQAHVVAAMQTLQGMSEDMEDIRERVAAPEIVGERIPIEVHIKSISAGLERLTQKRIKAQEREEEAMRRMLGADE</sequence>
<gene>
    <name evidence="3" type="ORF">EUX98_g1928</name>
</gene>
<evidence type="ECO:0000256" key="2">
    <source>
        <dbReference type="SAM" id="Phobius"/>
    </source>
</evidence>
<feature type="compositionally biased region" description="Basic and acidic residues" evidence="1">
    <location>
        <begin position="1"/>
        <end position="10"/>
    </location>
</feature>
<evidence type="ECO:0000256" key="1">
    <source>
        <dbReference type="SAM" id="MobiDB-lite"/>
    </source>
</evidence>
<feature type="compositionally biased region" description="Basic and acidic residues" evidence="1">
    <location>
        <begin position="19"/>
        <end position="34"/>
    </location>
</feature>
<dbReference type="EMBL" id="SGPM01000026">
    <property type="protein sequence ID" value="THH32243.1"/>
    <property type="molecule type" value="Genomic_DNA"/>
</dbReference>
<dbReference type="Proteomes" id="UP000308730">
    <property type="component" value="Unassembled WGS sequence"/>
</dbReference>